<keyword evidence="3 6" id="KW-0238">DNA-binding</keyword>
<evidence type="ECO:0000256" key="1">
    <source>
        <dbReference type="ARBA" id="ARBA00022553"/>
    </source>
</evidence>
<dbReference type="CDD" id="cd21990">
    <property type="entry name" value="HMG-box_CIC-like"/>
    <property type="match status" value="1"/>
</dbReference>
<feature type="region of interest" description="Disordered" evidence="7">
    <location>
        <begin position="518"/>
        <end position="577"/>
    </location>
</feature>
<dbReference type="SMART" id="SM00398">
    <property type="entry name" value="HMG"/>
    <property type="match status" value="1"/>
</dbReference>
<keyword evidence="1" id="KW-0597">Phosphoprotein</keyword>
<sequence>MTNKHVGSQISEKTTCVQSLPYSYISGVENAVFELTSNFNSNCQANPTVASVSQPITLISATSSANSNNKPFSLSYGNAQYSQSDSQYVVHSPSRQNLVVVSASGHSTVAESPHAFKSSFQIHQQPQTQSIHHSLTNDHHHHHHHKVRVVTEGNAQVDSVNKHNQHIINQNENISSQIKEIDMHKPSSKPQIQHVEMFQDFDQKYIKDSSLVSVSSSDQISHKIITSQQSPTSLTKGTLAASNIPSGYIQLHIPGHSFNGIQVNSNNSLVHNNKEVNFVKQYSQPAEFKAEFLQDKHHSGFKNVVDASSQVTFVPSNSHSDPKERLTSCVIASEISPSFNRITLDLTEWKGHRILVKRGAYYYPAVINSVKNNCDIFVCMDNEPNKKISYSNMFSSSKFDIVSDAVPSAKVLSEGMSVVIKVDQDQNLFMEGLIQEKINSPFLQYLVKTSTAWCGKNEFLVPRPHLRLLQPPWWEDLVTQSNNQQPGQNLTKPYVHSNQDTSNSHYISHHPPTYAGQITGISYGTITPPNHVTPPGSVAHTPMSGHSNSAGFSSGSEDQRRRPLEEYDSEDDLRREDITFPAETGLFSGKRSLSLTPGALGNGKYGADHKRASMHSRGSTSSLIEHGSVGTITPSSTPVNPRPGTTTPLKYKKGEVVVAPNGVRKKFNGKQWRRLCGKESCNKESQRQGYCSRHLSMFGKKMRSSSITFSGKDTPSGEMGWDMSRDSDTSPNFAMSGSRSQDEKDVANMLMSLGNSSRSTTPANCFSPNSVSPRAIQSPITVGPKGNVFMPISQPGHQITSPTGRPWPAQEQVSRQPTPASTRQPIIRPELLRPIGKVPSAGTSVIHSSPNYAGNHRPSTSEPVVVASQEIELSNSCKEGLQTESVIQNGRGSVVSISRGQIVSLSQLEGGNFVVNTDPRISHLTVTNSTERRNVAVLEKQIVSSVDNKSEEISQPQDLSRFCHIEKMGFSNGSLQGDAKLEDVKEVVVNHEGDLMQIGSNVTVKYEKLENEIKMENPDTSHIPKLYTRNQTSTLILATPSVTQANSHRVEVQGINTLPLANSAIEEQNSNIQQDSSWSEIEGGRPVYHWSQLVPLITSASPSSTVSKTEEVVSNENGDINKVPSQLDGYLQVTEQSGNERRESVSQESEYDMATDDDEVFLSEADGILLGSNSKRRTQSLGALPIKEEPKSPRKSKSDKDHIRRPMNAFMIFSKRHRPIVHHKYPNQDNRTVSKILGEWWYELKPEEKTKYQSLASEIKETHYKAHPDWKWCSKDRRKSSTSSSKGDNVTGPFTPGGPNSDPSVMNAVSVSTTGLTHSENTVHLGVSEQSELSGNLNFTDHASGILYMKRREVQGTAEMSDEDSKMIICEDRSRGKPQLSSKEDIDLACKERVGDSDSETQSDTEMSEKLHQLSSYSPQSSKASQVISTASSMDAPYKPKAIKGRPLSNEDVVTLYAPSGGSVQLGADQLKGGVKSSPLYFVSAPLQPPSTPTLQSTSSAFRSMPASPKTSSEELSLDGKSNSAGNITIISNITTGVGQKTVMKNNQVKSIHNMTVNKQDKKPLSTDTTLNLRGNKVEMKAVSIPSSTQIAQISYQTQLIQTVASSQHVTASSNTVTQLPKTAILMPSNGQYTLLNTGTKGGSLVSPGTSQSLQVANMVVKTSLSGTVNTTPHQNLANGSSQPTHVQYLVPSVTADGKIILQSTVGPVSTAGTVRILPQAVVTTDPNIAQSGGVIKPITVTGLTKGAITPQSPGVVLISGGRSGVTLTPTSVASTSSFPSSSQHQVSGSAYVNSGGLMCQSNNSTDTQASHSQGTQQQQQQLLQNQQQPTKVHLQSHIGANQKIKAQVANIPIAINVGTVSSEAINPEDSNFNKSIGNMHQLQNSGSLILQKQILAQPINTQSQKAVMMAKEEETDSEDKPKFILAPTPAQLGKAPRQKRLSSHGQSGTPPEDDSSSSDSKMGPPLQQNEISGNQSQISTSQSLPCSVPPSPGAKKSFFKKNVEDGMDKVLEQVNFEEKFENLPEYNPDTIGSPMPSGTPILTPNVSSLPGSPHFHPSMKRRRKHSVGEDGGEGDVPVTGGNNSSVSSSSLQGSKFFPPDFNVDTVKVSESSSLECATDVGSPVTRSPRTPKTPRDPEKAHSSLRHILDQRRALVLQLFNESGYFPTSKPSCCCIPIQSFRYLS</sequence>
<name>A0A5N5SWJ2_9CRUS</name>
<feature type="region of interest" description="Disordered" evidence="7">
    <location>
        <begin position="1179"/>
        <end position="1203"/>
    </location>
</feature>
<feature type="compositionally biased region" description="Low complexity" evidence="7">
    <location>
        <begin position="1413"/>
        <end position="1426"/>
    </location>
</feature>
<proteinExistence type="predicted"/>
<dbReference type="InterPro" id="IPR058607">
    <property type="entry name" value="HMG-box_Cic-like"/>
</dbReference>
<dbReference type="EMBL" id="SEYY01019159">
    <property type="protein sequence ID" value="KAB7498571.1"/>
    <property type="molecule type" value="Genomic_DNA"/>
</dbReference>
<evidence type="ECO:0000256" key="7">
    <source>
        <dbReference type="SAM" id="MobiDB-lite"/>
    </source>
</evidence>
<feature type="region of interest" description="Disordered" evidence="7">
    <location>
        <begin position="1907"/>
        <end position="1999"/>
    </location>
</feature>
<dbReference type="FunFam" id="1.10.30.10:FF:000075">
    <property type="entry name" value="Capicua transcriptional repressor a"/>
    <property type="match status" value="1"/>
</dbReference>
<feature type="compositionally biased region" description="Polar residues" evidence="7">
    <location>
        <begin position="544"/>
        <end position="556"/>
    </location>
</feature>
<dbReference type="PROSITE" id="PS50118">
    <property type="entry name" value="HMG_BOX_2"/>
    <property type="match status" value="1"/>
</dbReference>
<feature type="region of interest" description="Disordered" evidence="7">
    <location>
        <begin position="1798"/>
        <end position="1832"/>
    </location>
</feature>
<dbReference type="GO" id="GO:0000981">
    <property type="term" value="F:DNA-binding transcription factor activity, RNA polymerase II-specific"/>
    <property type="evidence" value="ECO:0007669"/>
    <property type="project" value="TreeGrafter"/>
</dbReference>
<evidence type="ECO:0000256" key="2">
    <source>
        <dbReference type="ARBA" id="ARBA00023015"/>
    </source>
</evidence>
<dbReference type="InterPro" id="IPR036910">
    <property type="entry name" value="HMG_box_dom_sf"/>
</dbReference>
<evidence type="ECO:0000256" key="3">
    <source>
        <dbReference type="ARBA" id="ARBA00023125"/>
    </source>
</evidence>
<feature type="region of interest" description="Disordered" evidence="7">
    <location>
        <begin position="479"/>
        <end position="504"/>
    </location>
</feature>
<feature type="region of interest" description="Disordered" evidence="7">
    <location>
        <begin position="2050"/>
        <end position="2092"/>
    </location>
</feature>
<feature type="compositionally biased region" description="Low complexity" evidence="7">
    <location>
        <begin position="2076"/>
        <end position="2091"/>
    </location>
</feature>
<evidence type="ECO:0000256" key="6">
    <source>
        <dbReference type="PROSITE-ProRule" id="PRU00267"/>
    </source>
</evidence>
<feature type="region of interest" description="Disordered" evidence="7">
    <location>
        <begin position="2118"/>
        <end position="2143"/>
    </location>
</feature>
<accession>A0A5N5SWJ2</accession>
<comment type="caution">
    <text evidence="9">The sequence shown here is derived from an EMBL/GenBank/DDBJ whole genome shotgun (WGS) entry which is preliminary data.</text>
</comment>
<feature type="compositionally biased region" description="Polar residues" evidence="7">
    <location>
        <begin position="1800"/>
        <end position="1816"/>
    </location>
</feature>
<dbReference type="PANTHER" id="PTHR13059:SF13">
    <property type="entry name" value="PROTEIN CAPICUA HOMOLOG"/>
    <property type="match status" value="1"/>
</dbReference>
<feature type="region of interest" description="Disordered" evidence="7">
    <location>
        <begin position="798"/>
        <end position="822"/>
    </location>
</feature>
<feature type="region of interest" description="Disordered" evidence="7">
    <location>
        <begin position="1275"/>
        <end position="1307"/>
    </location>
</feature>
<feature type="compositionally biased region" description="Basic and acidic residues" evidence="7">
    <location>
        <begin position="1186"/>
        <end position="1203"/>
    </location>
</feature>
<dbReference type="OrthoDB" id="10051111at2759"/>
<dbReference type="SUPFAM" id="SSF47095">
    <property type="entry name" value="HMG-box"/>
    <property type="match status" value="1"/>
</dbReference>
<feature type="region of interest" description="Disordered" evidence="7">
    <location>
        <begin position="620"/>
        <end position="651"/>
    </location>
</feature>
<feature type="DNA-binding region" description="HMG box" evidence="6">
    <location>
        <begin position="1203"/>
        <end position="1271"/>
    </location>
</feature>
<keyword evidence="10" id="KW-1185">Reference proteome</keyword>
<keyword evidence="4" id="KW-0804">Transcription</keyword>
<dbReference type="Proteomes" id="UP000326759">
    <property type="component" value="Unassembled WGS sequence"/>
</dbReference>
<dbReference type="GO" id="GO:0000977">
    <property type="term" value="F:RNA polymerase II transcription regulatory region sequence-specific DNA binding"/>
    <property type="evidence" value="ECO:0007669"/>
    <property type="project" value="TreeGrafter"/>
</dbReference>
<dbReference type="InterPro" id="IPR009071">
    <property type="entry name" value="HMG_box_dom"/>
</dbReference>
<dbReference type="Pfam" id="PF00505">
    <property type="entry name" value="HMG_box"/>
    <property type="match status" value="1"/>
</dbReference>
<feature type="compositionally biased region" description="Polar residues" evidence="7">
    <location>
        <begin position="519"/>
        <end position="530"/>
    </location>
</feature>
<keyword evidence="2" id="KW-0805">Transcription regulation</keyword>
<dbReference type="InterPro" id="IPR052412">
    <property type="entry name" value="CC-Dev_Transcription_Reg"/>
</dbReference>
<dbReference type="Gene3D" id="1.10.30.10">
    <property type="entry name" value="High mobility group box domain"/>
    <property type="match status" value="1"/>
</dbReference>
<feature type="compositionally biased region" description="Low complexity" evidence="7">
    <location>
        <begin position="1817"/>
        <end position="1829"/>
    </location>
</feature>
<organism evidence="9 10">
    <name type="scientific">Armadillidium nasatum</name>
    <dbReference type="NCBI Taxonomy" id="96803"/>
    <lineage>
        <taxon>Eukaryota</taxon>
        <taxon>Metazoa</taxon>
        <taxon>Ecdysozoa</taxon>
        <taxon>Arthropoda</taxon>
        <taxon>Crustacea</taxon>
        <taxon>Multicrustacea</taxon>
        <taxon>Malacostraca</taxon>
        <taxon>Eumalacostraca</taxon>
        <taxon>Peracarida</taxon>
        <taxon>Isopoda</taxon>
        <taxon>Oniscidea</taxon>
        <taxon>Crinocheta</taxon>
        <taxon>Armadillidiidae</taxon>
        <taxon>Armadillidium</taxon>
    </lineage>
</organism>
<evidence type="ECO:0000313" key="9">
    <source>
        <dbReference type="EMBL" id="KAB7498571.1"/>
    </source>
</evidence>
<keyword evidence="5 6" id="KW-0539">Nucleus</keyword>
<reference evidence="9 10" key="1">
    <citation type="journal article" date="2019" name="PLoS Biol.">
        <title>Sex chromosomes control vertical transmission of feminizing Wolbachia symbionts in an isopod.</title>
        <authorList>
            <person name="Becking T."/>
            <person name="Chebbi M.A."/>
            <person name="Giraud I."/>
            <person name="Moumen B."/>
            <person name="Laverre T."/>
            <person name="Caubet Y."/>
            <person name="Peccoud J."/>
            <person name="Gilbert C."/>
            <person name="Cordaux R."/>
        </authorList>
    </citation>
    <scope>NUCLEOTIDE SEQUENCE [LARGE SCALE GENOMIC DNA]</scope>
    <source>
        <strain evidence="9">ANa2</strain>
        <tissue evidence="9">Whole body excluding digestive tract and cuticle</tissue>
    </source>
</reference>
<protein>
    <submittedName>
        <fullName evidence="9">Putative transcription factor capicua</fullName>
    </submittedName>
</protein>
<feature type="compositionally biased region" description="Basic and acidic residues" evidence="7">
    <location>
        <begin position="1382"/>
        <end position="1396"/>
    </location>
</feature>
<evidence type="ECO:0000313" key="10">
    <source>
        <dbReference type="Proteomes" id="UP000326759"/>
    </source>
</evidence>
<dbReference type="PANTHER" id="PTHR13059">
    <property type="entry name" value="HMG-BOX TRANSCRIPTION FACTOR BBX"/>
    <property type="match status" value="1"/>
</dbReference>
<feature type="compositionally biased region" description="Polar residues" evidence="7">
    <location>
        <begin position="630"/>
        <end position="648"/>
    </location>
</feature>
<dbReference type="InterPro" id="IPR032147">
    <property type="entry name" value="Cic_dom"/>
</dbReference>
<feature type="region of interest" description="Disordered" evidence="7">
    <location>
        <begin position="1489"/>
        <end position="1521"/>
    </location>
</feature>
<feature type="compositionally biased region" description="Polar residues" evidence="7">
    <location>
        <begin position="811"/>
        <end position="822"/>
    </location>
</feature>
<evidence type="ECO:0000259" key="8">
    <source>
        <dbReference type="PROSITE" id="PS50118"/>
    </source>
</evidence>
<feature type="compositionally biased region" description="Polar residues" evidence="7">
    <location>
        <begin position="1967"/>
        <end position="1986"/>
    </location>
</feature>
<feature type="domain" description="HMG box" evidence="8">
    <location>
        <begin position="1203"/>
        <end position="1271"/>
    </location>
</feature>
<dbReference type="GO" id="GO:0005634">
    <property type="term" value="C:nucleus"/>
    <property type="evidence" value="ECO:0007669"/>
    <property type="project" value="UniProtKB-UniRule"/>
</dbReference>
<gene>
    <name evidence="9" type="primary">cic</name>
    <name evidence="9" type="ORF">Anas_07834</name>
</gene>
<feature type="region of interest" description="Disordered" evidence="7">
    <location>
        <begin position="1135"/>
        <end position="1156"/>
    </location>
</feature>
<evidence type="ECO:0000256" key="5">
    <source>
        <dbReference type="ARBA" id="ARBA00023242"/>
    </source>
</evidence>
<feature type="region of interest" description="Disordered" evidence="7">
    <location>
        <begin position="1372"/>
        <end position="1445"/>
    </location>
</feature>
<dbReference type="Pfam" id="PF16090">
    <property type="entry name" value="DUF4819"/>
    <property type="match status" value="1"/>
</dbReference>
<evidence type="ECO:0000256" key="4">
    <source>
        <dbReference type="ARBA" id="ARBA00023163"/>
    </source>
</evidence>
<feature type="compositionally biased region" description="Basic and acidic residues" evidence="7">
    <location>
        <begin position="2134"/>
        <end position="2143"/>
    </location>
</feature>